<dbReference type="InterPro" id="IPR007410">
    <property type="entry name" value="LpqE-like"/>
</dbReference>
<protein>
    <recommendedName>
        <fullName evidence="3">Copper chaperone PCu(A)C</fullName>
    </recommendedName>
</protein>
<organism evidence="2">
    <name type="scientific">Catillopecten margaritatus gill symbiont</name>
    <dbReference type="NCBI Taxonomy" id="3083288"/>
    <lineage>
        <taxon>Bacteria</taxon>
        <taxon>Pseudomonadati</taxon>
        <taxon>Pseudomonadota</taxon>
        <taxon>Gammaproteobacteria</taxon>
        <taxon>sulfur-oxidizing symbionts</taxon>
    </lineage>
</organism>
<keyword evidence="1" id="KW-0732">Signal</keyword>
<dbReference type="AlphaFoldDB" id="A0AAU6PFA5"/>
<evidence type="ECO:0008006" key="3">
    <source>
        <dbReference type="Google" id="ProtNLM"/>
    </source>
</evidence>
<dbReference type="PANTHER" id="PTHR36302">
    <property type="entry name" value="BLR7088 PROTEIN"/>
    <property type="match status" value="1"/>
</dbReference>
<dbReference type="Pfam" id="PF04314">
    <property type="entry name" value="PCuAC"/>
    <property type="match status" value="1"/>
</dbReference>
<dbReference type="SUPFAM" id="SSF110087">
    <property type="entry name" value="DR1885-like metal-binding protein"/>
    <property type="match status" value="1"/>
</dbReference>
<sequence length="156" mass="16996">MNKIISSLTLFLLFATQASAMNHGVTGISIHNPWVRSAPANAPVLGVFMQINNKTNNAVKLLSADADGYKRVEIHRTLNDNGLMKMVKQPFAPISAGGKLQLKPGSWHIMLIKPDKVPSKGSMVAIKLEFDNGTMQTVHAEVKSGQKMPMNDNHGH</sequence>
<evidence type="ECO:0000256" key="1">
    <source>
        <dbReference type="SAM" id="SignalP"/>
    </source>
</evidence>
<name>A0AAU6PFA5_9GAMM</name>
<feature type="signal peptide" evidence="1">
    <location>
        <begin position="1"/>
        <end position="20"/>
    </location>
</feature>
<accession>A0AAU6PFA5</accession>
<proteinExistence type="predicted"/>
<dbReference type="EMBL" id="CP138327">
    <property type="protein sequence ID" value="WXT99687.1"/>
    <property type="molecule type" value="Genomic_DNA"/>
</dbReference>
<gene>
    <name evidence="2" type="ORF">Ctma_0391</name>
</gene>
<dbReference type="PANTHER" id="PTHR36302:SF1">
    <property type="entry name" value="COPPER CHAPERONE PCU(A)C"/>
    <property type="match status" value="1"/>
</dbReference>
<dbReference type="InterPro" id="IPR058248">
    <property type="entry name" value="Lxx211020-like"/>
</dbReference>
<evidence type="ECO:0000313" key="2">
    <source>
        <dbReference type="EMBL" id="WXT99687.1"/>
    </source>
</evidence>
<dbReference type="Gene3D" id="2.60.40.1890">
    <property type="entry name" value="PCu(A)C copper chaperone"/>
    <property type="match status" value="1"/>
</dbReference>
<reference evidence="2" key="1">
    <citation type="submission" date="2023-10" db="EMBL/GenBank/DDBJ databases">
        <title>The first scallop-associated chemosynthetic bacterial symbiont.</title>
        <authorList>
            <person name="Lin Y.-T."/>
            <person name="Sun J."/>
            <person name="Ip J.C.-H."/>
            <person name="He X."/>
            <person name="Gao Z.-M."/>
            <person name="Perez M."/>
            <person name="Xu T."/>
            <person name="Qian P.-Y."/>
            <person name="Qiu J.-W."/>
        </authorList>
    </citation>
    <scope>NUCLEOTIDE SEQUENCE</scope>
    <source>
        <strain evidence="2">Gill1</strain>
    </source>
</reference>
<dbReference type="InterPro" id="IPR036182">
    <property type="entry name" value="PCuAC_sf"/>
</dbReference>
<feature type="chain" id="PRO_5043627071" description="Copper chaperone PCu(A)C" evidence="1">
    <location>
        <begin position="21"/>
        <end position="156"/>
    </location>
</feature>